<evidence type="ECO:0000313" key="2">
    <source>
        <dbReference type="EMBL" id="WOX06179.1"/>
    </source>
</evidence>
<dbReference type="PANTHER" id="PTHR12994">
    <property type="entry name" value="SECERNIN"/>
    <property type="match status" value="1"/>
</dbReference>
<evidence type="ECO:0000313" key="3">
    <source>
        <dbReference type="Proteomes" id="UP001302477"/>
    </source>
</evidence>
<keyword evidence="1 2" id="KW-0378">Hydrolase</keyword>
<dbReference type="AlphaFoldDB" id="A0AAU0N1P8"/>
<dbReference type="Pfam" id="PF03577">
    <property type="entry name" value="Peptidase_C69"/>
    <property type="match status" value="1"/>
</dbReference>
<dbReference type="EMBL" id="CP137555">
    <property type="protein sequence ID" value="WOX06179.1"/>
    <property type="molecule type" value="Genomic_DNA"/>
</dbReference>
<dbReference type="EC" id="3.4.-.-" evidence="1"/>
<comment type="catalytic activity">
    <reaction evidence="1">
        <text>an L-aminoacyl-L-amino acid + H2O = 2 an L-alpha-amino acid</text>
        <dbReference type="Rhea" id="RHEA:48940"/>
        <dbReference type="ChEBI" id="CHEBI:15377"/>
        <dbReference type="ChEBI" id="CHEBI:59869"/>
        <dbReference type="ChEBI" id="CHEBI:77460"/>
    </reaction>
</comment>
<dbReference type="GO" id="GO:0070004">
    <property type="term" value="F:cysteine-type exopeptidase activity"/>
    <property type="evidence" value="ECO:0007669"/>
    <property type="project" value="InterPro"/>
</dbReference>
<comment type="similarity">
    <text evidence="1">Belongs to the peptidase C69 family.</text>
</comment>
<gene>
    <name evidence="2" type="ORF">R5R33_03310</name>
</gene>
<keyword evidence="1" id="KW-0645">Protease</keyword>
<organism evidence="2 3">
    <name type="scientific">Microbulbifer pacificus</name>
    <dbReference type="NCBI Taxonomy" id="407164"/>
    <lineage>
        <taxon>Bacteria</taxon>
        <taxon>Pseudomonadati</taxon>
        <taxon>Pseudomonadota</taxon>
        <taxon>Gammaproteobacteria</taxon>
        <taxon>Cellvibrionales</taxon>
        <taxon>Microbulbiferaceae</taxon>
        <taxon>Microbulbifer</taxon>
    </lineage>
</organism>
<name>A0AAU0N1P8_9GAMM</name>
<protein>
    <recommendedName>
        <fullName evidence="1">Dipeptidase</fullName>
        <ecNumber evidence="1">3.4.-.-</ecNumber>
    </recommendedName>
</protein>
<dbReference type="GO" id="GO:0006508">
    <property type="term" value="P:proteolysis"/>
    <property type="evidence" value="ECO:0007669"/>
    <property type="project" value="UniProtKB-KW"/>
</dbReference>
<dbReference type="PANTHER" id="PTHR12994:SF17">
    <property type="entry name" value="LD30995P"/>
    <property type="match status" value="1"/>
</dbReference>
<keyword evidence="1 2" id="KW-0224">Dipeptidase</keyword>
<evidence type="ECO:0000256" key="1">
    <source>
        <dbReference type="RuleBase" id="RU364089"/>
    </source>
</evidence>
<dbReference type="RefSeq" id="WP_318954637.1">
    <property type="nucleotide sequence ID" value="NZ_CP137555.1"/>
</dbReference>
<dbReference type="Proteomes" id="UP001302477">
    <property type="component" value="Chromosome"/>
</dbReference>
<keyword evidence="3" id="KW-1185">Reference proteome</keyword>
<reference evidence="2 3" key="1">
    <citation type="submission" date="2023-10" db="EMBL/GenBank/DDBJ databases">
        <title>Description of Microbulbifer bruguierae sp. nov., isolated from the sediments of mangrove plant Bruguiera sexangula and comparative genomic analyses of the genus Microbulbifer.</title>
        <authorList>
            <person name="Long M."/>
        </authorList>
    </citation>
    <scope>NUCLEOTIDE SEQUENCE [LARGE SCALE GENOMIC DNA]</scope>
    <source>
        <strain evidence="2 3">SPO729</strain>
    </source>
</reference>
<sequence>MGRLATTILINLRPTMCDTLTLRGPEFTWLAKNSDRDPLEAQRVEVITAVHGDNAKRVRCTWIDVAQVPDRYRCIIGRPAWMWGAEMGVNECGLAIGNEAIFSRKVRRSGVALLGMDLLRLALERADTADNALQVMVDLLEQYGQGGPAGYTQSDFRYDNSFLIADKASVWKLETAGRHWAAERVGTADSISNALTIGSDFQHSDAQLAANPLNFRRHFDTWLVPFVGASHRRRNTSLNALRKLDVNSVSFADFARLLRSHRRNRPSGNGDLCMHAGSAHSPFKFLRPSHTVNSMIVRLGGDGPKVVFTGTSSTCASLFKPVGFSASWSVCQRDLWERHKVWLDHHNFTNEDRERLAIKIEEAEREIFAKLESGQLEASEKVARHGMATIFNNTIADGMEPEACF</sequence>
<accession>A0AAU0N1P8</accession>
<dbReference type="GO" id="GO:0016805">
    <property type="term" value="F:dipeptidase activity"/>
    <property type="evidence" value="ECO:0007669"/>
    <property type="project" value="UniProtKB-KW"/>
</dbReference>
<proteinExistence type="inferred from homology"/>
<dbReference type="KEGG" id="mpaf:R5R33_03310"/>
<dbReference type="Gene3D" id="3.60.60.10">
    <property type="entry name" value="Penicillin V Acylase, Chain A"/>
    <property type="match status" value="1"/>
</dbReference>
<dbReference type="InterPro" id="IPR005322">
    <property type="entry name" value="Peptidase_C69"/>
</dbReference>